<dbReference type="SUPFAM" id="SSF50978">
    <property type="entry name" value="WD40 repeat-like"/>
    <property type="match status" value="1"/>
</dbReference>
<dbReference type="SMART" id="SM00320">
    <property type="entry name" value="WD40"/>
    <property type="match status" value="2"/>
</dbReference>
<accession>A0AAX4H9I2</accession>
<evidence type="ECO:0000256" key="1">
    <source>
        <dbReference type="ARBA" id="ARBA00022574"/>
    </source>
</evidence>
<dbReference type="Gene3D" id="2.130.10.10">
    <property type="entry name" value="YVTN repeat-like/Quinoprotein amine dehydrogenase"/>
    <property type="match status" value="1"/>
</dbReference>
<keyword evidence="1" id="KW-0853">WD repeat</keyword>
<evidence type="ECO:0000259" key="4">
    <source>
        <dbReference type="PROSITE" id="PS51783"/>
    </source>
</evidence>
<dbReference type="Gene3D" id="2.60.120.200">
    <property type="match status" value="1"/>
</dbReference>
<feature type="domain" description="BEACH-type PH" evidence="4">
    <location>
        <begin position="1481"/>
        <end position="1609"/>
    </location>
</feature>
<dbReference type="KEGG" id="asau:88173492"/>
<dbReference type="InterPro" id="IPR000409">
    <property type="entry name" value="BEACH_dom"/>
</dbReference>
<dbReference type="SMART" id="SM01026">
    <property type="entry name" value="Beach"/>
    <property type="match status" value="1"/>
</dbReference>
<gene>
    <name evidence="5" type="ORF">PUMCH_002427</name>
</gene>
<reference evidence="5 6" key="1">
    <citation type="submission" date="2023-10" db="EMBL/GenBank/DDBJ databases">
        <title>Draft Genome Sequence of Candida saopaulonensis from a very Premature Infant with Sepsis.</title>
        <authorList>
            <person name="Ning Y."/>
            <person name="Dai R."/>
            <person name="Xiao M."/>
            <person name="Xu Y."/>
            <person name="Yan Q."/>
            <person name="Zhang L."/>
        </authorList>
    </citation>
    <scope>NUCLEOTIDE SEQUENCE [LARGE SCALE GENOMIC DNA]</scope>
    <source>
        <strain evidence="5 6">19XY460</strain>
    </source>
</reference>
<feature type="domain" description="BEACH" evidence="3">
    <location>
        <begin position="1655"/>
        <end position="1949"/>
    </location>
</feature>
<dbReference type="CDD" id="cd06071">
    <property type="entry name" value="Beach"/>
    <property type="match status" value="1"/>
</dbReference>
<sequence>MTPEAAIEPGPESDIVNLLCDDALPGYSINKDFLCNWQTELDHEAVEAVISNQVANEVLLLYPDSLSPYDSAAFDALQACIGRLDGLDNEIYFNFKVLMYETIHQATTSLKSFKFQLCRHGLLAFLVGNMVSFLDRNVLLTSERWEKIFRLKQEFLISFMEFGCDPVILKQLLAPIVFGPGCDKDGRLRETYLQILASAQNEFPEQPTFLIFDNFLKTHISLPFSSESPLLNCFTICSWFKLNAWSNNTSRLSDESICTSLFLFTSSHDSHDVVFKMQLIDFKKFVMVIHNGESNSRMSLSFNIALEPKHLENQGFTHMVLTYDLYQNLNLFIDGEYCESIPCPALSQYPSNWNKVYIGTLTEEHDPHSPFSKCELLLNDLFVLDLPLSFEWINFMYAMGVAYEWSRQDFSDSVIAEILIQMENKKFAMLELRVRDIIKDSKQSANHFLLNNLNSLRSTKTLNSTKSHSKSMVAKILSHKKLLKRDFVFDFLSSDFLKSIEINQSLHIYYNRTLPLSSSFYVLGGGGLLLVALENLMKDDSILTQAKSCLFLKLIDTFLTYLEGHPALAKEFQEGEGYYILSFMAIYYKNNFDSSLKFTVDDQNTSTLQGVEIPADLSLFSCFLDHFSIKNPRSEELLISNISGYKNLVMNFDIYDKTEDFSSLKAHLKGLFDNGQGQPKDTFLKMKMSSKVCQALRRKVLCENTKQALNSELDEVTGILVRADPSVDTIRCFAEFIILCLYHNEHDTSSQRTGLSVLQALVDKFCDSELTIKELRKFSRSMSVYWILLLLEFQSDSKQFAGQIVCAGLTLLAKLLKVLGVPIIRKFMRQSRGMDILTYFLKDWWNDERVFAVLLVSAFESDYQDINREQPNVYQILESEEFVKKSQKITLPETILLLNNLALVGGYVLAQKQGKVLSAPNSPASKVISVESYNSEILDTTFDFLHVINQLSSIVISENSRSLALQRVFFSKEWLESAFEIVAYVKLLRLYALADVKESFRATQEKFLLALTSIFVTRLPDFKLIISMLKSVNDITKKLIYESIFPKLFDHLMVFTLSSQFIFQEAEVLRGGSDLLEIYYDEYVQLNFLIPMTDLDLFLDCACGILERNDVSPKMKRVLGNIVGKSILVRLFKINDKQDHLSQVPGNFSDASAREALDEQVKYCLYKQAIFLQPEIISDETMHQVIVIIMGFYLKLSTESQGQILEHVLNFVRALVMMRNDTFDYIIDRLIDVSDYNNSRDLIKEFFENIVSKNDEDSIRYLQKHPTIKLIFNKSWQFRMRKLDDIGSIKMIDMVRVVLGNGGLFGNLSTSHIDKFKSNSSLVKATCISGELTKYGREELDKQEADIYATASFSSVKIEILRIFGISDLPNASYTLHYTESADRMRKLLILEDHLPESERLSYAVRVPVKPLEAHTENSLKGLNIGFPQKETNPLSILEHSLLDLDLEEYEEIDENGEAEGLGNSKTIHEDRNRKVLRSLYLGDHIQNLFNVSRIQGLDSIESLLILGHSHLYLIEHYFHCTDGNVIDVEEAPRELRDPFIQLIKPTVPSANGKAHRTWSWPLETLSNISRRKFLLRDIGLEMFFSDGASILITCLSSKLRDSIYLSLSSHTTGQSLDTDLAATLEVSSSPLLIIQDASSSGSFFSSRFASAFSSSSSVASKLQKLTRKWQEGKMSNFFYLMAINTMAGRTFNDLSQYPVFPWVLADYDSENLDLNDPRSFRDLSKPMGAQTETRAQEFRTRYEALKSFEDPSSPAFHYGTHYSSAMIVASYLIRMKPFVQSYLLLQGGSFDHADRLFNSVKKAWLSASKENTTDVRELTPEFFYLPEFLTNSNHFEFGKLQNGKSVNHVELPTWAHGDPKRFINMNREALESPYVSQNLHKWIDLIFGFKQNGKEAVDALNVFHHLSYEGAINLDNIDDEVEKRAVIGMINNFGQTPLKLFSKPHPPKEILNMANRYLIDSDASLRQLELSFESKWRIPIEKLEFSISKTNRWIGRNSCTSSEDQMLIRKPHTVGCRSQAGALIVNNMIHSNLHPAEILTILPIGNKQFLTASVDGVIKMWRIHLENGSKITLQHVLRGHLYPIRSLSFNKSFNVCLSLDSHGGLLLWDMARFKFVRKILSAEEKESQSKRLIAVSNDTGHFCIMSSNKFSNTLTVYTLNGDLLLEKCIEPGKVTSVAFAQFNTSLLDAPKSEFLHSFWSSEFLSVSFSSPNHIIRVYELKGTTTGFELTLTQKYDLSAMMLNSITTMMVMKETKTDEEEKISRGRFKFILGDSKGRVYTY</sequence>
<dbReference type="Pfam" id="PF14844">
    <property type="entry name" value="PH_BEACH"/>
    <property type="match status" value="1"/>
</dbReference>
<dbReference type="EMBL" id="CP138896">
    <property type="protein sequence ID" value="WPK25124.1"/>
    <property type="molecule type" value="Genomic_DNA"/>
</dbReference>
<name>A0AAX4H9I2_9ASCO</name>
<organism evidence="5 6">
    <name type="scientific">Australozyma saopauloensis</name>
    <dbReference type="NCBI Taxonomy" id="291208"/>
    <lineage>
        <taxon>Eukaryota</taxon>
        <taxon>Fungi</taxon>
        <taxon>Dikarya</taxon>
        <taxon>Ascomycota</taxon>
        <taxon>Saccharomycotina</taxon>
        <taxon>Pichiomycetes</taxon>
        <taxon>Metschnikowiaceae</taxon>
        <taxon>Australozyma</taxon>
    </lineage>
</organism>
<proteinExistence type="predicted"/>
<dbReference type="SUPFAM" id="SSF50729">
    <property type="entry name" value="PH domain-like"/>
    <property type="match status" value="1"/>
</dbReference>
<dbReference type="InterPro" id="IPR013320">
    <property type="entry name" value="ConA-like_dom_sf"/>
</dbReference>
<dbReference type="Gene3D" id="1.10.1540.10">
    <property type="entry name" value="BEACH domain"/>
    <property type="match status" value="1"/>
</dbReference>
<evidence type="ECO:0000313" key="6">
    <source>
        <dbReference type="Proteomes" id="UP001338582"/>
    </source>
</evidence>
<evidence type="ECO:0008006" key="7">
    <source>
        <dbReference type="Google" id="ProtNLM"/>
    </source>
</evidence>
<dbReference type="PROSITE" id="PS50197">
    <property type="entry name" value="BEACH"/>
    <property type="match status" value="1"/>
</dbReference>
<dbReference type="SUPFAM" id="SSF81837">
    <property type="entry name" value="BEACH domain"/>
    <property type="match status" value="1"/>
</dbReference>
<evidence type="ECO:0000259" key="3">
    <source>
        <dbReference type="PROSITE" id="PS50197"/>
    </source>
</evidence>
<dbReference type="InterPro" id="IPR001680">
    <property type="entry name" value="WD40_rpt"/>
</dbReference>
<dbReference type="InterPro" id="IPR015943">
    <property type="entry name" value="WD40/YVTN_repeat-like_dom_sf"/>
</dbReference>
<dbReference type="GeneID" id="88173492"/>
<dbReference type="FunFam" id="1.10.1540.10:FF:000002">
    <property type="entry name" value="WD repeat and FYVE domain containing 3"/>
    <property type="match status" value="1"/>
</dbReference>
<dbReference type="InterPro" id="IPR023362">
    <property type="entry name" value="PH-BEACH_dom"/>
</dbReference>
<dbReference type="PANTHER" id="PTHR13743:SF123">
    <property type="entry name" value="PROTEIN FAN"/>
    <property type="match status" value="1"/>
</dbReference>
<dbReference type="InterPro" id="IPR011993">
    <property type="entry name" value="PH-like_dom_sf"/>
</dbReference>
<dbReference type="Proteomes" id="UP001338582">
    <property type="component" value="Chromosome 3"/>
</dbReference>
<dbReference type="Gene3D" id="2.30.29.30">
    <property type="entry name" value="Pleckstrin-homology domain (PH domain)/Phosphotyrosine-binding domain (PTB)"/>
    <property type="match status" value="1"/>
</dbReference>
<dbReference type="Pfam" id="PF02138">
    <property type="entry name" value="Beach"/>
    <property type="match status" value="1"/>
</dbReference>
<dbReference type="PANTHER" id="PTHR13743">
    <property type="entry name" value="BEIGE/BEACH-RELATED"/>
    <property type="match status" value="1"/>
</dbReference>
<dbReference type="InterPro" id="IPR036372">
    <property type="entry name" value="BEACH_dom_sf"/>
</dbReference>
<evidence type="ECO:0000256" key="2">
    <source>
        <dbReference type="ARBA" id="ARBA00022737"/>
    </source>
</evidence>
<dbReference type="PROSITE" id="PS51783">
    <property type="entry name" value="PH_BEACH"/>
    <property type="match status" value="1"/>
</dbReference>
<protein>
    <recommendedName>
        <fullName evidence="7">Beige protein</fullName>
    </recommendedName>
</protein>
<dbReference type="Pfam" id="PF13385">
    <property type="entry name" value="Laminin_G_3"/>
    <property type="match status" value="1"/>
</dbReference>
<keyword evidence="6" id="KW-1185">Reference proteome</keyword>
<dbReference type="InterPro" id="IPR050865">
    <property type="entry name" value="BEACH_Domain"/>
</dbReference>
<dbReference type="SUPFAM" id="SSF49899">
    <property type="entry name" value="Concanavalin A-like lectins/glucanases"/>
    <property type="match status" value="1"/>
</dbReference>
<evidence type="ECO:0000313" key="5">
    <source>
        <dbReference type="EMBL" id="WPK25124.1"/>
    </source>
</evidence>
<dbReference type="RefSeq" id="XP_062877507.1">
    <property type="nucleotide sequence ID" value="XM_063021437.1"/>
</dbReference>
<keyword evidence="2" id="KW-0677">Repeat</keyword>
<dbReference type="InterPro" id="IPR036322">
    <property type="entry name" value="WD40_repeat_dom_sf"/>
</dbReference>